<dbReference type="AlphaFoldDB" id="A0A6N1VHZ7"/>
<dbReference type="CDD" id="cd07247">
    <property type="entry name" value="SgaA_N_like"/>
    <property type="match status" value="1"/>
</dbReference>
<dbReference type="InterPro" id="IPR037523">
    <property type="entry name" value="VOC_core"/>
</dbReference>
<accession>A0A6N1VHZ7</accession>
<gene>
    <name evidence="2" type="ORF">HTY61_19215</name>
</gene>
<evidence type="ECO:0000259" key="1">
    <source>
        <dbReference type="PROSITE" id="PS51819"/>
    </source>
</evidence>
<organism evidence="2 3">
    <name type="scientific">Oricola thermophila</name>
    <dbReference type="NCBI Taxonomy" id="2742145"/>
    <lineage>
        <taxon>Bacteria</taxon>
        <taxon>Pseudomonadati</taxon>
        <taxon>Pseudomonadota</taxon>
        <taxon>Alphaproteobacteria</taxon>
        <taxon>Hyphomicrobiales</taxon>
        <taxon>Ahrensiaceae</taxon>
        <taxon>Oricola</taxon>
    </lineage>
</organism>
<name>A0A6N1VHZ7_9HYPH</name>
<dbReference type="InterPro" id="IPR004360">
    <property type="entry name" value="Glyas_Fos-R_dOase_dom"/>
</dbReference>
<dbReference type="EMBL" id="CP054836">
    <property type="protein sequence ID" value="QKV20428.1"/>
    <property type="molecule type" value="Genomic_DNA"/>
</dbReference>
<keyword evidence="3" id="KW-1185">Reference proteome</keyword>
<reference evidence="2 3" key="1">
    <citation type="submission" date="2020-06" db="EMBL/GenBank/DDBJ databases">
        <title>Oricola thermophila sp. nov. isolated from a tidal sediments.</title>
        <authorList>
            <person name="Kwon K.K."/>
            <person name="Yang S.-H."/>
            <person name="Park M.-J."/>
        </authorList>
    </citation>
    <scope>NUCLEOTIDE SEQUENCE [LARGE SCALE GENOMIC DNA]</scope>
    <source>
        <strain evidence="2 3">MEBiC13590</strain>
    </source>
</reference>
<sequence length="125" mass="13196">MSEQLKNTAVWFEIPVTDLDAAQRFYEEALSIEMTRNDEGPNPMVMFSSMADTGVSGHLYPGTPAARGSGNTIHLAVDGSLDDAMARVKAAGGEVVSPVIDIPAGHFFYAADPDGNSIGLFSFAA</sequence>
<evidence type="ECO:0000313" key="2">
    <source>
        <dbReference type="EMBL" id="QKV20428.1"/>
    </source>
</evidence>
<proteinExistence type="predicted"/>
<dbReference type="PROSITE" id="PS51819">
    <property type="entry name" value="VOC"/>
    <property type="match status" value="1"/>
</dbReference>
<dbReference type="InterPro" id="IPR052164">
    <property type="entry name" value="Anthracycline_SecMetBiosynth"/>
</dbReference>
<dbReference type="InterPro" id="IPR029068">
    <property type="entry name" value="Glyas_Bleomycin-R_OHBP_Dase"/>
</dbReference>
<protein>
    <submittedName>
        <fullName evidence="2">VOC family protein</fullName>
    </submittedName>
</protein>
<evidence type="ECO:0000313" key="3">
    <source>
        <dbReference type="Proteomes" id="UP000509367"/>
    </source>
</evidence>
<dbReference type="Pfam" id="PF00903">
    <property type="entry name" value="Glyoxalase"/>
    <property type="match status" value="1"/>
</dbReference>
<dbReference type="Proteomes" id="UP000509367">
    <property type="component" value="Chromosome"/>
</dbReference>
<feature type="domain" description="VOC" evidence="1">
    <location>
        <begin position="8"/>
        <end position="123"/>
    </location>
</feature>
<dbReference type="RefSeq" id="WP_175278319.1">
    <property type="nucleotide sequence ID" value="NZ_CP054836.1"/>
</dbReference>
<dbReference type="PANTHER" id="PTHR33993">
    <property type="entry name" value="GLYOXALASE-RELATED"/>
    <property type="match status" value="1"/>
</dbReference>
<dbReference type="KEGG" id="orm:HTY61_19215"/>
<dbReference type="Gene3D" id="3.10.180.10">
    <property type="entry name" value="2,3-Dihydroxybiphenyl 1,2-Dioxygenase, domain 1"/>
    <property type="match status" value="1"/>
</dbReference>
<dbReference type="SUPFAM" id="SSF54593">
    <property type="entry name" value="Glyoxalase/Bleomycin resistance protein/Dihydroxybiphenyl dioxygenase"/>
    <property type="match status" value="1"/>
</dbReference>